<feature type="signal peptide" evidence="1">
    <location>
        <begin position="1"/>
        <end position="25"/>
    </location>
</feature>
<dbReference type="Pfam" id="PF13689">
    <property type="entry name" value="DUF4154"/>
    <property type="match status" value="1"/>
</dbReference>
<keyword evidence="3" id="KW-1185">Reference proteome</keyword>
<dbReference type="InterPro" id="IPR025293">
    <property type="entry name" value="YfiR/HmsC-like"/>
</dbReference>
<evidence type="ECO:0000313" key="2">
    <source>
        <dbReference type="EMBL" id="RAK51564.1"/>
    </source>
</evidence>
<proteinExistence type="predicted"/>
<dbReference type="EMBL" id="QFYR01000004">
    <property type="protein sequence ID" value="RAK51564.1"/>
    <property type="molecule type" value="Genomic_DNA"/>
</dbReference>
<sequence>MRAKALLVRLMAFALAAGGAAPAGAQPSDAAIKAAFITKFPAFVQGLPDGAPLNVCIVGPDSFGSAIERSAAVRVVVRRLAVVTPTSGCHVVYATGGARQSVRDALAIVAGAPVLTITDGGAGPTRGMIHFVVAGERVRFHVDTLQASRSHLQLSSKLLALALSVRQ</sequence>
<comment type="caution">
    <text evidence="2">The sequence shown here is derived from an EMBL/GenBank/DDBJ whole genome shotgun (WGS) entry which is preliminary data.</text>
</comment>
<reference evidence="3" key="1">
    <citation type="submission" date="2018-05" db="EMBL/GenBank/DDBJ databases">
        <authorList>
            <person name="Li X."/>
        </authorList>
    </citation>
    <scope>NUCLEOTIDE SEQUENCE [LARGE SCALE GENOMIC DNA]</scope>
    <source>
        <strain evidence="3">YIM 73061</strain>
    </source>
</reference>
<evidence type="ECO:0000313" key="3">
    <source>
        <dbReference type="Proteomes" id="UP000249725"/>
    </source>
</evidence>
<keyword evidence="1" id="KW-0732">Signal</keyword>
<gene>
    <name evidence="2" type="ORF">DJ018_16685</name>
</gene>
<evidence type="ECO:0000256" key="1">
    <source>
        <dbReference type="SAM" id="SignalP"/>
    </source>
</evidence>
<name>A0A328ADS8_9CAUL</name>
<evidence type="ECO:0008006" key="4">
    <source>
        <dbReference type="Google" id="ProtNLM"/>
    </source>
</evidence>
<protein>
    <recommendedName>
        <fullName evidence="4">YfiR family protein</fullName>
    </recommendedName>
</protein>
<organism evidence="2 3">
    <name type="scientific">Phenylobacterium deserti</name>
    <dbReference type="NCBI Taxonomy" id="1914756"/>
    <lineage>
        <taxon>Bacteria</taxon>
        <taxon>Pseudomonadati</taxon>
        <taxon>Pseudomonadota</taxon>
        <taxon>Alphaproteobacteria</taxon>
        <taxon>Caulobacterales</taxon>
        <taxon>Caulobacteraceae</taxon>
        <taxon>Phenylobacterium</taxon>
    </lineage>
</organism>
<feature type="chain" id="PRO_5016344819" description="YfiR family protein" evidence="1">
    <location>
        <begin position="26"/>
        <end position="167"/>
    </location>
</feature>
<dbReference type="Proteomes" id="UP000249725">
    <property type="component" value="Unassembled WGS sequence"/>
</dbReference>
<dbReference type="AlphaFoldDB" id="A0A328ADS8"/>
<accession>A0A328ADS8</accession>
<dbReference type="OrthoDB" id="277577at2"/>